<dbReference type="Gene3D" id="3.40.50.20">
    <property type="match status" value="1"/>
</dbReference>
<evidence type="ECO:0000256" key="1">
    <source>
        <dbReference type="ARBA" id="ARBA00022598"/>
    </source>
</evidence>
<dbReference type="PROSITE" id="PS50975">
    <property type="entry name" value="ATP_GRASP"/>
    <property type="match status" value="1"/>
</dbReference>
<dbReference type="eggNOG" id="ENOG502RN4Y">
    <property type="taxonomic scope" value="Eukaryota"/>
</dbReference>
<dbReference type="Pfam" id="PF13535">
    <property type="entry name" value="ATP-grasp_4"/>
    <property type="match status" value="1"/>
</dbReference>
<dbReference type="Pfam" id="PF18130">
    <property type="entry name" value="ATPgrasp_N"/>
    <property type="match status" value="1"/>
</dbReference>
<name>C5FWW3_ARTOC</name>
<dbReference type="Proteomes" id="UP000002035">
    <property type="component" value="Unassembled WGS sequence"/>
</dbReference>
<evidence type="ECO:0000256" key="3">
    <source>
        <dbReference type="ARBA" id="ARBA00022840"/>
    </source>
</evidence>
<accession>C5FWW3</accession>
<keyword evidence="2 4" id="KW-0547">Nucleotide-binding</keyword>
<dbReference type="GO" id="GO:0005524">
    <property type="term" value="F:ATP binding"/>
    <property type="evidence" value="ECO:0007669"/>
    <property type="project" value="UniProtKB-UniRule"/>
</dbReference>
<organism evidence="6 7">
    <name type="scientific">Arthroderma otae (strain ATCC MYA-4605 / CBS 113480)</name>
    <name type="common">Microsporum canis</name>
    <dbReference type="NCBI Taxonomy" id="554155"/>
    <lineage>
        <taxon>Eukaryota</taxon>
        <taxon>Fungi</taxon>
        <taxon>Dikarya</taxon>
        <taxon>Ascomycota</taxon>
        <taxon>Pezizomycotina</taxon>
        <taxon>Eurotiomycetes</taxon>
        <taxon>Eurotiomycetidae</taxon>
        <taxon>Onygenales</taxon>
        <taxon>Arthrodermataceae</taxon>
        <taxon>Microsporum</taxon>
    </lineage>
</organism>
<evidence type="ECO:0000313" key="6">
    <source>
        <dbReference type="EMBL" id="EEQ34803.1"/>
    </source>
</evidence>
<dbReference type="PANTHER" id="PTHR43585:SF2">
    <property type="entry name" value="ATP-GRASP ENZYME FSQD"/>
    <property type="match status" value="1"/>
</dbReference>
<proteinExistence type="predicted"/>
<evidence type="ECO:0000259" key="5">
    <source>
        <dbReference type="PROSITE" id="PS50975"/>
    </source>
</evidence>
<evidence type="ECO:0000256" key="2">
    <source>
        <dbReference type="ARBA" id="ARBA00022741"/>
    </source>
</evidence>
<sequence length="669" mass="73410">MSALSFILTDRALNVHVRVQGITLEPIGTVGPTRYKVISGIFQLVEEEAIQTQLDLGPDTKTLVLVDESCDRPVATEIPREKLKLFWAFICRVLKPVRTASREPRGLNLIIPDEAGYIVRSDIFEERLRGCPQIQAVEGFVAPGQYVRPPGSAGNSGSPASLLLSVISCVLVAGSDEKSITQSLDIVQPLLNDRLSLPWLSATQIAARRLAVVGEIRSYNMCARYFQAARALNVIVVAIGNGGHWLEEDTPQNMQIREAYIQLDMTADLEFPSRVATAIRNYQYQIDGITTVTDFLLVPVAEAARLLNLPTLSPEAFGKSVNKYATRLATSPDSCLLVSSHDDLSKLSKSGTSLPPGPPWIVKPCNGWGSTGIIKVSNKEALVAALEKVSSNTGYSGAGLPDSHELWETKVLVEEYCDGPEVDCNFVLWHGDILLFEVVDNFPCTGDNIDNGTGNFCETQLVFPSALPPSEQLVLRDYLYKSILRLGFRSGVFHAEARVRQSSREYRNGDGSMDLRLKSTAASQEPGAFLIEINARPPGYLDSFASAFVHGVDLNALHILIALEDDIRVQALSKTYRENGHLVVAAIEAERSGIVVSDDPWQDLEQKNPELMSNVVQNVMTFQKGDRVDDPHLDTTLWLSGFTVYSPESRAQALKVCAQVIAEFHCEIA</sequence>
<reference evidence="7" key="1">
    <citation type="journal article" date="2012" name="MBio">
        <title>Comparative genome analysis of Trichophyton rubrum and related dermatophytes reveals candidate genes involved in infection.</title>
        <authorList>
            <person name="Martinez D.A."/>
            <person name="Oliver B.G."/>
            <person name="Graeser Y."/>
            <person name="Goldberg J.M."/>
            <person name="Li W."/>
            <person name="Martinez-Rossi N.M."/>
            <person name="Monod M."/>
            <person name="Shelest E."/>
            <person name="Barton R.C."/>
            <person name="Birch E."/>
            <person name="Brakhage A.A."/>
            <person name="Chen Z."/>
            <person name="Gurr S.J."/>
            <person name="Heiman D."/>
            <person name="Heitman J."/>
            <person name="Kosti I."/>
            <person name="Rossi A."/>
            <person name="Saif S."/>
            <person name="Samalova M."/>
            <person name="Saunders C.W."/>
            <person name="Shea T."/>
            <person name="Summerbell R.C."/>
            <person name="Xu J."/>
            <person name="Young S."/>
            <person name="Zeng Q."/>
            <person name="Birren B.W."/>
            <person name="Cuomo C.A."/>
            <person name="White T.C."/>
        </authorList>
    </citation>
    <scope>NUCLEOTIDE SEQUENCE [LARGE SCALE GENOMIC DNA]</scope>
    <source>
        <strain evidence="7">ATCC MYA-4605 / CBS 113480</strain>
    </source>
</reference>
<dbReference type="AlphaFoldDB" id="C5FWW3"/>
<dbReference type="InterPro" id="IPR041472">
    <property type="entry name" value="BL00235/CARNS1_N"/>
</dbReference>
<dbReference type="OMA" id="TIERFYM"/>
<keyword evidence="3 4" id="KW-0067">ATP-binding</keyword>
<dbReference type="EMBL" id="DS995707">
    <property type="protein sequence ID" value="EEQ34803.1"/>
    <property type="molecule type" value="Genomic_DNA"/>
</dbReference>
<dbReference type="GO" id="GO:0046872">
    <property type="term" value="F:metal ion binding"/>
    <property type="evidence" value="ECO:0007669"/>
    <property type="project" value="InterPro"/>
</dbReference>
<dbReference type="HOGENOM" id="CLU_017280_0_0_1"/>
<dbReference type="PANTHER" id="PTHR43585">
    <property type="entry name" value="FUMIPYRROLE BIOSYNTHESIS PROTEIN C"/>
    <property type="match status" value="1"/>
</dbReference>
<dbReference type="RefSeq" id="XP_002843839.1">
    <property type="nucleotide sequence ID" value="XM_002843793.1"/>
</dbReference>
<dbReference type="Gene3D" id="3.30.1490.20">
    <property type="entry name" value="ATP-grasp fold, A domain"/>
    <property type="match status" value="1"/>
</dbReference>
<dbReference type="VEuPathDB" id="FungiDB:MCYG_07622"/>
<evidence type="ECO:0000256" key="4">
    <source>
        <dbReference type="PROSITE-ProRule" id="PRU00409"/>
    </source>
</evidence>
<feature type="domain" description="ATP-grasp" evidence="5">
    <location>
        <begin position="322"/>
        <end position="563"/>
    </location>
</feature>
<dbReference type="GO" id="GO:0016874">
    <property type="term" value="F:ligase activity"/>
    <property type="evidence" value="ECO:0007669"/>
    <property type="project" value="UniProtKB-KW"/>
</dbReference>
<dbReference type="InterPro" id="IPR013815">
    <property type="entry name" value="ATP_grasp_subdomain_1"/>
</dbReference>
<gene>
    <name evidence="6" type="ORF">MCYG_07622</name>
</gene>
<dbReference type="InterPro" id="IPR011761">
    <property type="entry name" value="ATP-grasp"/>
</dbReference>
<dbReference type="OrthoDB" id="434648at2759"/>
<dbReference type="GeneID" id="9226785"/>
<protein>
    <recommendedName>
        <fullName evidence="5">ATP-grasp domain-containing protein</fullName>
    </recommendedName>
</protein>
<keyword evidence="1" id="KW-0436">Ligase</keyword>
<keyword evidence="7" id="KW-1185">Reference proteome</keyword>
<dbReference type="InterPro" id="IPR052032">
    <property type="entry name" value="ATP-dep_AA_Ligase"/>
</dbReference>
<evidence type="ECO:0000313" key="7">
    <source>
        <dbReference type="Proteomes" id="UP000002035"/>
    </source>
</evidence>
<dbReference type="SUPFAM" id="SSF56059">
    <property type="entry name" value="Glutathione synthetase ATP-binding domain-like"/>
    <property type="match status" value="1"/>
</dbReference>
<dbReference type="STRING" id="554155.C5FWW3"/>
<dbReference type="Gene3D" id="3.30.470.20">
    <property type="entry name" value="ATP-grasp fold, B domain"/>
    <property type="match status" value="1"/>
</dbReference>